<dbReference type="CDD" id="cd06194">
    <property type="entry name" value="FNR_N-term_Iron_sulfur_binding"/>
    <property type="match status" value="1"/>
</dbReference>
<dbReference type="AlphaFoldDB" id="B0TPV6"/>
<dbReference type="InterPro" id="IPR036010">
    <property type="entry name" value="2Fe-2S_ferredoxin-like_sf"/>
</dbReference>
<dbReference type="PANTHER" id="PTHR47354:SF5">
    <property type="entry name" value="PROTEIN RFBI"/>
    <property type="match status" value="1"/>
</dbReference>
<dbReference type="SUPFAM" id="SSF54292">
    <property type="entry name" value="2Fe-2S ferredoxin-like"/>
    <property type="match status" value="1"/>
</dbReference>
<evidence type="ECO:0000256" key="1">
    <source>
        <dbReference type="ARBA" id="ARBA00023075"/>
    </source>
</evidence>
<dbReference type="EMBL" id="CP000931">
    <property type="protein sequence ID" value="ABZ76235.1"/>
    <property type="molecule type" value="Genomic_DNA"/>
</dbReference>
<dbReference type="InterPro" id="IPR050415">
    <property type="entry name" value="MRET"/>
</dbReference>
<dbReference type="Pfam" id="PF00175">
    <property type="entry name" value="NAD_binding_1"/>
    <property type="match status" value="1"/>
</dbReference>
<dbReference type="STRING" id="458817.Shal_1669"/>
<keyword evidence="6" id="KW-1185">Reference proteome</keyword>
<dbReference type="Proteomes" id="UP000001317">
    <property type="component" value="Chromosome"/>
</dbReference>
<dbReference type="Pfam" id="PF00970">
    <property type="entry name" value="FAD_binding_6"/>
    <property type="match status" value="1"/>
</dbReference>
<proteinExistence type="predicted"/>
<dbReference type="SUPFAM" id="SSF63380">
    <property type="entry name" value="Riboflavin synthase domain-like"/>
    <property type="match status" value="1"/>
</dbReference>
<sequence>MSRFFLDGQTFESQLNESVLDTLIRSGNAISYSCKKGTCKTCLVQHVGGELSPGAQRGLNARLKANDYLCACQCIPKDGLRLKTVLEQDLFISAQLVERQFVSDSLMKLVIKLSERLDSLPGQYINLRRFDGLTRSYAIVKCLEGNLIEMHITRKHNGQFSNWLFGTASVGEQLLVQGPLGQCIYKAEYQTDKLILIGHGSGIGAAVGIVEHALALDHQGDIYLYHDARYIQDLYLHSALLKLSLANKQFNYQACITSKAQSEQRLPSRCTYGQAADIAAQQHPIGRDCRVFLCGEPLAVNQAQQQAFLDGFEYTNIHVLPFEYKDLRAAARGGKN</sequence>
<evidence type="ECO:0000256" key="2">
    <source>
        <dbReference type="ARBA" id="ARBA00034078"/>
    </source>
</evidence>
<dbReference type="eggNOG" id="COG1018">
    <property type="taxonomic scope" value="Bacteria"/>
</dbReference>
<dbReference type="CDD" id="cd00207">
    <property type="entry name" value="fer2"/>
    <property type="match status" value="1"/>
</dbReference>
<gene>
    <name evidence="5" type="ordered locus">Shal_1669</name>
</gene>
<keyword evidence="1" id="KW-0830">Ubiquinone</keyword>
<protein>
    <submittedName>
        <fullName evidence="5">Ferredoxin</fullName>
    </submittedName>
</protein>
<dbReference type="OrthoDB" id="9806195at2"/>
<reference evidence="5" key="1">
    <citation type="submission" date="2008-01" db="EMBL/GenBank/DDBJ databases">
        <title>Complete sequence of Shewanella halifaxensis HAW-EB4.</title>
        <authorList>
            <consortium name="US DOE Joint Genome Institute"/>
            <person name="Copeland A."/>
            <person name="Lucas S."/>
            <person name="Lapidus A."/>
            <person name="Glavina del Rio T."/>
            <person name="Dalin E."/>
            <person name="Tice H."/>
            <person name="Bruce D."/>
            <person name="Goodwin L."/>
            <person name="Pitluck S."/>
            <person name="Sims D."/>
            <person name="Brettin T."/>
            <person name="Detter J.C."/>
            <person name="Han C."/>
            <person name="Kuske C.R."/>
            <person name="Schmutz J."/>
            <person name="Larimer F."/>
            <person name="Land M."/>
            <person name="Hauser L."/>
            <person name="Kyrpides N."/>
            <person name="Kim E."/>
            <person name="Zhao J.-S."/>
            <person name="Richardson P."/>
        </authorList>
    </citation>
    <scope>NUCLEOTIDE SEQUENCE [LARGE SCALE GENOMIC DNA]</scope>
    <source>
        <strain evidence="5">HAW-EB4</strain>
    </source>
</reference>
<dbReference type="GO" id="GO:0051536">
    <property type="term" value="F:iron-sulfur cluster binding"/>
    <property type="evidence" value="ECO:0007669"/>
    <property type="project" value="InterPro"/>
</dbReference>
<dbReference type="InterPro" id="IPR008333">
    <property type="entry name" value="Cbr1-like_FAD-bd_dom"/>
</dbReference>
<dbReference type="Pfam" id="PF00111">
    <property type="entry name" value="Fer2"/>
    <property type="match status" value="1"/>
</dbReference>
<dbReference type="Gene3D" id="3.40.50.80">
    <property type="entry name" value="Nucleotide-binding domain of ferredoxin-NADP reductase (FNR) module"/>
    <property type="match status" value="1"/>
</dbReference>
<dbReference type="PROSITE" id="PS51384">
    <property type="entry name" value="FAD_FR"/>
    <property type="match status" value="1"/>
</dbReference>
<dbReference type="InterPro" id="IPR001041">
    <property type="entry name" value="2Fe-2S_ferredoxin-type"/>
</dbReference>
<organism evidence="5 6">
    <name type="scientific">Shewanella halifaxensis (strain HAW-EB4)</name>
    <dbReference type="NCBI Taxonomy" id="458817"/>
    <lineage>
        <taxon>Bacteria</taxon>
        <taxon>Pseudomonadati</taxon>
        <taxon>Pseudomonadota</taxon>
        <taxon>Gammaproteobacteria</taxon>
        <taxon>Alteromonadales</taxon>
        <taxon>Shewanellaceae</taxon>
        <taxon>Shewanella</taxon>
    </lineage>
</organism>
<dbReference type="PANTHER" id="PTHR47354">
    <property type="entry name" value="NADH OXIDOREDUCTASE HCR"/>
    <property type="match status" value="1"/>
</dbReference>
<dbReference type="HOGENOM" id="CLU_003827_7_0_6"/>
<dbReference type="PROSITE" id="PS51085">
    <property type="entry name" value="2FE2S_FER_2"/>
    <property type="match status" value="1"/>
</dbReference>
<dbReference type="InterPro" id="IPR001433">
    <property type="entry name" value="OxRdtase_FAD/NAD-bd"/>
</dbReference>
<evidence type="ECO:0000259" key="4">
    <source>
        <dbReference type="PROSITE" id="PS51384"/>
    </source>
</evidence>
<dbReference type="InterPro" id="IPR012675">
    <property type="entry name" value="Beta-grasp_dom_sf"/>
</dbReference>
<dbReference type="PRINTS" id="PR00410">
    <property type="entry name" value="PHEHYDRXLASE"/>
</dbReference>
<accession>B0TPV6</accession>
<dbReference type="InterPro" id="IPR017938">
    <property type="entry name" value="Riboflavin_synthase-like_b-brl"/>
</dbReference>
<feature type="domain" description="2Fe-2S ferredoxin-type" evidence="3">
    <location>
        <begin position="1"/>
        <end position="88"/>
    </location>
</feature>
<dbReference type="GO" id="GO:0016491">
    <property type="term" value="F:oxidoreductase activity"/>
    <property type="evidence" value="ECO:0007669"/>
    <property type="project" value="InterPro"/>
</dbReference>
<evidence type="ECO:0000259" key="3">
    <source>
        <dbReference type="PROSITE" id="PS51085"/>
    </source>
</evidence>
<dbReference type="Gene3D" id="3.10.20.30">
    <property type="match status" value="1"/>
</dbReference>
<dbReference type="RefSeq" id="WP_012276773.1">
    <property type="nucleotide sequence ID" value="NC_010334.1"/>
</dbReference>
<dbReference type="KEGG" id="shl:Shal_1669"/>
<comment type="cofactor">
    <cofactor evidence="2">
        <name>[2Fe-2S] cluster</name>
        <dbReference type="ChEBI" id="CHEBI:190135"/>
    </cofactor>
</comment>
<evidence type="ECO:0000313" key="6">
    <source>
        <dbReference type="Proteomes" id="UP000001317"/>
    </source>
</evidence>
<feature type="domain" description="FAD-binding FR-type" evidence="4">
    <location>
        <begin position="89"/>
        <end position="186"/>
    </location>
</feature>
<dbReference type="SUPFAM" id="SSF52343">
    <property type="entry name" value="Ferredoxin reductase-like, C-terminal NADP-linked domain"/>
    <property type="match status" value="1"/>
</dbReference>
<name>B0TPV6_SHEHH</name>
<dbReference type="InterPro" id="IPR039261">
    <property type="entry name" value="FNR_nucleotide-bd"/>
</dbReference>
<evidence type="ECO:0000313" key="5">
    <source>
        <dbReference type="EMBL" id="ABZ76235.1"/>
    </source>
</evidence>
<dbReference type="Gene3D" id="2.40.30.10">
    <property type="entry name" value="Translation factors"/>
    <property type="match status" value="1"/>
</dbReference>
<dbReference type="InterPro" id="IPR017927">
    <property type="entry name" value="FAD-bd_FR_type"/>
</dbReference>